<dbReference type="Proteomes" id="UP000770661">
    <property type="component" value="Unassembled WGS sequence"/>
</dbReference>
<evidence type="ECO:0000313" key="2">
    <source>
        <dbReference type="Proteomes" id="UP000770661"/>
    </source>
</evidence>
<comment type="caution">
    <text evidence="1">The sequence shown here is derived from an EMBL/GenBank/DDBJ whole genome shotgun (WGS) entry which is preliminary data.</text>
</comment>
<sequence>MCCFINFFARHQLFCWGESAAASALVQKRLKITKEVAAAADRVKLTSRGSPPRLLCHRADQGVLSPPPRAIRQHRKVKETAEAAVKDYRKPNTGARRGSHLRWDGKLLPGSESQGHVDRLAIVVTSPPLKEKSSWLSLPCHPVPEKQWPAKIEETIRHWKFEDRVGGAPASTPPLQTRASCWLLHTPRTELVVRC</sequence>
<protein>
    <submittedName>
        <fullName evidence="1">Uncharacterized protein</fullName>
    </submittedName>
</protein>
<name>A0A8J5CMK7_CHIOP</name>
<accession>A0A8J5CMK7</accession>
<dbReference type="OrthoDB" id="8055275at2759"/>
<evidence type="ECO:0000313" key="1">
    <source>
        <dbReference type="EMBL" id="KAG0715396.1"/>
    </source>
</evidence>
<keyword evidence="2" id="KW-1185">Reference proteome</keyword>
<proteinExistence type="predicted"/>
<gene>
    <name evidence="1" type="ORF">GWK47_012019</name>
</gene>
<dbReference type="EMBL" id="JACEEZ010019723">
    <property type="protein sequence ID" value="KAG0715396.1"/>
    <property type="molecule type" value="Genomic_DNA"/>
</dbReference>
<reference evidence="1" key="1">
    <citation type="submission" date="2020-07" db="EMBL/GenBank/DDBJ databases">
        <title>The High-quality genome of the commercially important snow crab, Chionoecetes opilio.</title>
        <authorList>
            <person name="Jeong J.-H."/>
            <person name="Ryu S."/>
        </authorList>
    </citation>
    <scope>NUCLEOTIDE SEQUENCE</scope>
    <source>
        <strain evidence="1">MADBK_172401_WGS</strain>
        <tissue evidence="1">Digestive gland</tissue>
    </source>
</reference>
<dbReference type="AlphaFoldDB" id="A0A8J5CMK7"/>
<organism evidence="1 2">
    <name type="scientific">Chionoecetes opilio</name>
    <name type="common">Atlantic snow crab</name>
    <name type="synonym">Cancer opilio</name>
    <dbReference type="NCBI Taxonomy" id="41210"/>
    <lineage>
        <taxon>Eukaryota</taxon>
        <taxon>Metazoa</taxon>
        <taxon>Ecdysozoa</taxon>
        <taxon>Arthropoda</taxon>
        <taxon>Crustacea</taxon>
        <taxon>Multicrustacea</taxon>
        <taxon>Malacostraca</taxon>
        <taxon>Eumalacostraca</taxon>
        <taxon>Eucarida</taxon>
        <taxon>Decapoda</taxon>
        <taxon>Pleocyemata</taxon>
        <taxon>Brachyura</taxon>
        <taxon>Eubrachyura</taxon>
        <taxon>Majoidea</taxon>
        <taxon>Majidae</taxon>
        <taxon>Chionoecetes</taxon>
    </lineage>
</organism>